<feature type="domain" description="ATP-grasp" evidence="5">
    <location>
        <begin position="116"/>
        <end position="311"/>
    </location>
</feature>
<dbReference type="SUPFAM" id="SSF56059">
    <property type="entry name" value="Glutathione synthetase ATP-binding domain-like"/>
    <property type="match status" value="1"/>
</dbReference>
<name>A0A193LKB3_9GAMM</name>
<dbReference type="Gene3D" id="3.30.470.20">
    <property type="entry name" value="ATP-grasp fold, B domain"/>
    <property type="match status" value="1"/>
</dbReference>
<evidence type="ECO:0000256" key="1">
    <source>
        <dbReference type="ARBA" id="ARBA00022598"/>
    </source>
</evidence>
<dbReference type="InterPro" id="IPR005479">
    <property type="entry name" value="CPAse_ATP-bd"/>
</dbReference>
<keyword evidence="1" id="KW-0436">Ligase</keyword>
<dbReference type="OrthoDB" id="24041at2"/>
<proteinExistence type="predicted"/>
<keyword evidence="2 4" id="KW-0547">Nucleotide-binding</keyword>
<dbReference type="AlphaFoldDB" id="A0A193LKB3"/>
<dbReference type="EMBL" id="CP016268">
    <property type="protein sequence ID" value="ANO53000.1"/>
    <property type="molecule type" value="Genomic_DNA"/>
</dbReference>
<dbReference type="KEGG" id="woc:BA177_04655"/>
<dbReference type="InterPro" id="IPR052032">
    <property type="entry name" value="ATP-dep_AA_Ligase"/>
</dbReference>
<dbReference type="Pfam" id="PF02786">
    <property type="entry name" value="CPSase_L_D2"/>
    <property type="match status" value="1"/>
</dbReference>
<dbReference type="InterPro" id="IPR013815">
    <property type="entry name" value="ATP_grasp_subdomain_1"/>
</dbReference>
<dbReference type="GO" id="GO:0005524">
    <property type="term" value="F:ATP binding"/>
    <property type="evidence" value="ECO:0007669"/>
    <property type="project" value="UniProtKB-UniRule"/>
</dbReference>
<protein>
    <submittedName>
        <fullName evidence="6">ATPase</fullName>
    </submittedName>
</protein>
<dbReference type="Proteomes" id="UP000092695">
    <property type="component" value="Chromosome"/>
</dbReference>
<evidence type="ECO:0000256" key="3">
    <source>
        <dbReference type="ARBA" id="ARBA00022840"/>
    </source>
</evidence>
<evidence type="ECO:0000313" key="6">
    <source>
        <dbReference type="EMBL" id="ANO53000.1"/>
    </source>
</evidence>
<keyword evidence="7" id="KW-1185">Reference proteome</keyword>
<dbReference type="Gene3D" id="3.40.50.20">
    <property type="match status" value="1"/>
</dbReference>
<dbReference type="PANTHER" id="PTHR43585">
    <property type="entry name" value="FUMIPYRROLE BIOSYNTHESIS PROTEIN C"/>
    <property type="match status" value="1"/>
</dbReference>
<dbReference type="InterPro" id="IPR011761">
    <property type="entry name" value="ATP-grasp"/>
</dbReference>
<dbReference type="GO" id="GO:0016874">
    <property type="term" value="F:ligase activity"/>
    <property type="evidence" value="ECO:0007669"/>
    <property type="project" value="UniProtKB-KW"/>
</dbReference>
<gene>
    <name evidence="6" type="ORF">BA177_04655</name>
</gene>
<evidence type="ECO:0000259" key="5">
    <source>
        <dbReference type="PROSITE" id="PS50975"/>
    </source>
</evidence>
<evidence type="ECO:0000256" key="4">
    <source>
        <dbReference type="PROSITE-ProRule" id="PRU00409"/>
    </source>
</evidence>
<organism evidence="6 7">
    <name type="scientific">Woeseia oceani</name>
    <dbReference type="NCBI Taxonomy" id="1548547"/>
    <lineage>
        <taxon>Bacteria</taxon>
        <taxon>Pseudomonadati</taxon>
        <taxon>Pseudomonadota</taxon>
        <taxon>Gammaproteobacteria</taxon>
        <taxon>Woeseiales</taxon>
        <taxon>Woeseiaceae</taxon>
        <taxon>Woeseia</taxon>
    </lineage>
</organism>
<dbReference type="PROSITE" id="PS50975">
    <property type="entry name" value="ATP_GRASP"/>
    <property type="match status" value="1"/>
</dbReference>
<dbReference type="Gene3D" id="3.30.1490.20">
    <property type="entry name" value="ATP-grasp fold, A domain"/>
    <property type="match status" value="1"/>
</dbReference>
<accession>A0A193LKB3</accession>
<reference evidence="6 7" key="1">
    <citation type="submission" date="2016-06" db="EMBL/GenBank/DDBJ databases">
        <title>Complete genome sequence of a deep-branching marine Gamma Proteobacterium Woeseia oceani type strain XK5.</title>
        <authorList>
            <person name="Mu D."/>
            <person name="Du Z."/>
        </authorList>
    </citation>
    <scope>NUCLEOTIDE SEQUENCE [LARGE SCALE GENOMIC DNA]</scope>
    <source>
        <strain evidence="6 7">XK5</strain>
    </source>
</reference>
<sequence>MNVIFIEPSFPFNQREFVRALYKTGAHVIGIGERPADYLSDELKTWLGDYVQVRSVVHEPSLLEAVRRIQKVLWVDRLEATVEAHIMAAAHVRKATGIPGTTVETAFLCRDKPAMKDALRAAGVPCAQSTRARSAQDAYDFAASTGYPLIIKPPAGAGASATYKVREETHLQQVIQECGLGNGVEVAIEEFIEGHEGFIDTLTINGNVTHEFITHYYPNVLEAMRERWISPQMITTNRIAAEGYNEVRAMAREVNKILRIGTSATHMEWFYGPKGLKFSEIGCRPPGVGQWDVYNAANEFDLYFEWATAIVNGRPHSKPSRRYAAGMIALRPERDGHINGYSGVNDISDRYGDCVVAAHFPEPGTPTQAVEAGYMANAWMRVRHPDYDQLRRIMNDIGETITVHAS</sequence>
<evidence type="ECO:0000256" key="2">
    <source>
        <dbReference type="ARBA" id="ARBA00022741"/>
    </source>
</evidence>
<dbReference type="STRING" id="1548547.BA177_04655"/>
<dbReference type="PANTHER" id="PTHR43585:SF2">
    <property type="entry name" value="ATP-GRASP ENZYME FSQD"/>
    <property type="match status" value="1"/>
</dbReference>
<dbReference type="GO" id="GO:0046872">
    <property type="term" value="F:metal ion binding"/>
    <property type="evidence" value="ECO:0007669"/>
    <property type="project" value="InterPro"/>
</dbReference>
<evidence type="ECO:0000313" key="7">
    <source>
        <dbReference type="Proteomes" id="UP000092695"/>
    </source>
</evidence>
<keyword evidence="3 4" id="KW-0067">ATP-binding</keyword>